<dbReference type="SUPFAM" id="SSF51182">
    <property type="entry name" value="RmlC-like cupins"/>
    <property type="match status" value="1"/>
</dbReference>
<feature type="domain" description="Cupin type-2" evidence="1">
    <location>
        <begin position="41"/>
        <end position="107"/>
    </location>
</feature>
<gene>
    <name evidence="2" type="ORF">DRJ00_08560</name>
</gene>
<dbReference type="InterPro" id="IPR011051">
    <property type="entry name" value="RmlC_Cupin_sf"/>
</dbReference>
<accession>A0A497E2G0</accession>
<dbReference type="PANTHER" id="PTHR37694">
    <property type="entry name" value="SLR8022 PROTEIN"/>
    <property type="match status" value="1"/>
</dbReference>
<dbReference type="EMBL" id="QMPZ01000187">
    <property type="protein sequence ID" value="RLE07198.1"/>
    <property type="molecule type" value="Genomic_DNA"/>
</dbReference>
<reference evidence="2 3" key="1">
    <citation type="submission" date="2018-06" db="EMBL/GenBank/DDBJ databases">
        <title>Extensive metabolic versatility and redundancy in microbially diverse, dynamic hydrothermal sediments.</title>
        <authorList>
            <person name="Dombrowski N."/>
            <person name="Teske A."/>
            <person name="Baker B.J."/>
        </authorList>
    </citation>
    <scope>NUCLEOTIDE SEQUENCE [LARGE SCALE GENOMIC DNA]</scope>
    <source>
        <strain evidence="2">B47_G16</strain>
    </source>
</reference>
<dbReference type="Pfam" id="PF07883">
    <property type="entry name" value="Cupin_2"/>
    <property type="match status" value="1"/>
</dbReference>
<organism evidence="2 3">
    <name type="scientific">Aerophobetes bacterium</name>
    <dbReference type="NCBI Taxonomy" id="2030807"/>
    <lineage>
        <taxon>Bacteria</taxon>
        <taxon>Candidatus Aerophobota</taxon>
    </lineage>
</organism>
<evidence type="ECO:0000313" key="3">
    <source>
        <dbReference type="Proteomes" id="UP000279422"/>
    </source>
</evidence>
<protein>
    <submittedName>
        <fullName evidence="2">Cupin domain-containing protein</fullName>
    </submittedName>
</protein>
<sequence length="110" mass="12157">MESSKSVDRGLPFKYADIIDYQKDSIVSKTLIEQKSGNITVFAFDKGQKLSEHTAPFEALVEVVDGAGIITIDGSDYRLETGRQIIMPANIPHAVKAEEPFKMVLIMVRG</sequence>
<dbReference type="CDD" id="cd02230">
    <property type="entry name" value="cupin_HP0902-like"/>
    <property type="match status" value="1"/>
</dbReference>
<evidence type="ECO:0000313" key="2">
    <source>
        <dbReference type="EMBL" id="RLE07198.1"/>
    </source>
</evidence>
<dbReference type="Proteomes" id="UP000279422">
    <property type="component" value="Unassembled WGS sequence"/>
</dbReference>
<comment type="caution">
    <text evidence="2">The sequence shown here is derived from an EMBL/GenBank/DDBJ whole genome shotgun (WGS) entry which is preliminary data.</text>
</comment>
<name>A0A497E2G0_UNCAE</name>
<dbReference type="InterPro" id="IPR013096">
    <property type="entry name" value="Cupin_2"/>
</dbReference>
<dbReference type="PANTHER" id="PTHR37694:SF1">
    <property type="entry name" value="SLR8022 PROTEIN"/>
    <property type="match status" value="1"/>
</dbReference>
<evidence type="ECO:0000259" key="1">
    <source>
        <dbReference type="Pfam" id="PF07883"/>
    </source>
</evidence>
<dbReference type="InterPro" id="IPR014710">
    <property type="entry name" value="RmlC-like_jellyroll"/>
</dbReference>
<dbReference type="Gene3D" id="2.60.120.10">
    <property type="entry name" value="Jelly Rolls"/>
    <property type="match status" value="1"/>
</dbReference>
<proteinExistence type="predicted"/>
<dbReference type="AlphaFoldDB" id="A0A497E2G0"/>